<organism evidence="2 4">
    <name type="scientific">Rhizophagus clarus</name>
    <dbReference type="NCBI Taxonomy" id="94130"/>
    <lineage>
        <taxon>Eukaryota</taxon>
        <taxon>Fungi</taxon>
        <taxon>Fungi incertae sedis</taxon>
        <taxon>Mucoromycota</taxon>
        <taxon>Glomeromycotina</taxon>
        <taxon>Glomeromycetes</taxon>
        <taxon>Glomerales</taxon>
        <taxon>Glomeraceae</taxon>
        <taxon>Rhizophagus</taxon>
    </lineage>
</organism>
<keyword evidence="3" id="KW-0418">Kinase</keyword>
<keyword evidence="3" id="KW-0808">Transferase</keyword>
<dbReference type="Pfam" id="PF07714">
    <property type="entry name" value="PK_Tyr_Ser-Thr"/>
    <property type="match status" value="1"/>
</dbReference>
<dbReference type="OrthoDB" id="2414564at2759"/>
<evidence type="ECO:0000259" key="1">
    <source>
        <dbReference type="PROSITE" id="PS50011"/>
    </source>
</evidence>
<dbReference type="InterPro" id="IPR000719">
    <property type="entry name" value="Prot_kinase_dom"/>
</dbReference>
<dbReference type="AlphaFoldDB" id="A0A2Z6Q8Q9"/>
<comment type="caution">
    <text evidence="2">The sequence shown here is derived from an EMBL/GenBank/DDBJ whole genome shotgun (WGS) entry which is preliminary data.</text>
</comment>
<sequence>MSTIRIDLIYKMLHRAYTSIDYNIHKGYHNQNEFVKQTILANNSLTEDEKTEAIRIINKAHDRDKIRLNKGIRRICENCNQKCLATLYCEYCIRNYLEVKFSDWTSGNRDIDDLIRKCQIESLGPEDIVEWISYNNLENIKYLTEGGFSKIYTAYWINGSYREWDSKKQKLIRCGTFNVILKELENAESASKTWFEEAKAHLNTSRKYPKILRCYGLTQNPLNGNFMLVIYRMDVNLREYLQQNLNKLAWKERIKIAFSIIGALCCIHREKSIHRDLHSGNILYSQYVDFWQIGDLGFCGPVDKSSKSIYGNLPYIAPEVISGKKATFASDIYSIAMLMWEISFGLPPFYNYGHDYDLALKIINGMRPKIVSGTPLEYRNLMKQCWDADPLKRPDIKTLRNKMCEINISYQNIPNELDANNNLKTSESETNYTSSRLFTSKIYQFENFPEPRNATEEEQEAFYNGSYKFSIPDNINDFNNSSNQSYGNTSKSSKILKGMSKKLSKVFKPLKINSKDGKQQIKKQNINADDDDYPNIRDSWLMFTNNKSF</sequence>
<dbReference type="GO" id="GO:0005524">
    <property type="term" value="F:ATP binding"/>
    <property type="evidence" value="ECO:0007669"/>
    <property type="project" value="InterPro"/>
</dbReference>
<proteinExistence type="predicted"/>
<dbReference type="EMBL" id="BEXD01000163">
    <property type="protein sequence ID" value="GBB84862.1"/>
    <property type="molecule type" value="Genomic_DNA"/>
</dbReference>
<evidence type="ECO:0000313" key="4">
    <source>
        <dbReference type="Proteomes" id="UP000247702"/>
    </source>
</evidence>
<keyword evidence="4" id="KW-1185">Reference proteome</keyword>
<dbReference type="InterPro" id="IPR011009">
    <property type="entry name" value="Kinase-like_dom_sf"/>
</dbReference>
<dbReference type="EMBL" id="BLAL01000218">
    <property type="protein sequence ID" value="GES92809.1"/>
    <property type="molecule type" value="Genomic_DNA"/>
</dbReference>
<dbReference type="SUPFAM" id="SSF56112">
    <property type="entry name" value="Protein kinase-like (PK-like)"/>
    <property type="match status" value="1"/>
</dbReference>
<reference evidence="2 4" key="1">
    <citation type="submission" date="2017-11" db="EMBL/GenBank/DDBJ databases">
        <title>The genome of Rhizophagus clarus HR1 reveals common genetic basis of auxotrophy among arbuscular mycorrhizal fungi.</title>
        <authorList>
            <person name="Kobayashi Y."/>
        </authorList>
    </citation>
    <scope>NUCLEOTIDE SEQUENCE [LARGE SCALE GENOMIC DNA]</scope>
    <source>
        <strain evidence="2 4">HR1</strain>
    </source>
</reference>
<dbReference type="InterPro" id="IPR050167">
    <property type="entry name" value="Ser_Thr_protein_kinase"/>
</dbReference>
<dbReference type="Proteomes" id="UP000247702">
    <property type="component" value="Unassembled WGS sequence"/>
</dbReference>
<dbReference type="PROSITE" id="PS50011">
    <property type="entry name" value="PROTEIN_KINASE_DOM"/>
    <property type="match status" value="1"/>
</dbReference>
<dbReference type="GO" id="GO:0005737">
    <property type="term" value="C:cytoplasm"/>
    <property type="evidence" value="ECO:0007669"/>
    <property type="project" value="TreeGrafter"/>
</dbReference>
<name>A0A2Z6Q8Q9_9GLOM</name>
<reference evidence="3" key="2">
    <citation type="submission" date="2019-10" db="EMBL/GenBank/DDBJ databases">
        <title>Conservation and host-specific expression of non-tandemly repeated heterogenous ribosome RNA gene in arbuscular mycorrhizal fungi.</title>
        <authorList>
            <person name="Maeda T."/>
            <person name="Kobayashi Y."/>
            <person name="Nakagawa T."/>
            <person name="Ezawa T."/>
            <person name="Yamaguchi K."/>
            <person name="Bino T."/>
            <person name="Nishimoto Y."/>
            <person name="Shigenobu S."/>
            <person name="Kawaguchi M."/>
        </authorList>
    </citation>
    <scope>NUCLEOTIDE SEQUENCE</scope>
    <source>
        <strain evidence="3">HR1</strain>
    </source>
</reference>
<gene>
    <name evidence="3" type="ORF">RCL2_001956800</name>
    <name evidence="2" type="ORF">RclHR1_11440001</name>
</gene>
<evidence type="ECO:0000313" key="2">
    <source>
        <dbReference type="EMBL" id="GBB84862.1"/>
    </source>
</evidence>
<dbReference type="PANTHER" id="PTHR23257">
    <property type="entry name" value="SERINE-THREONINE PROTEIN KINASE"/>
    <property type="match status" value="1"/>
</dbReference>
<dbReference type="InterPro" id="IPR001245">
    <property type="entry name" value="Ser-Thr/Tyr_kinase_cat_dom"/>
</dbReference>
<dbReference type="Gene3D" id="1.10.510.10">
    <property type="entry name" value="Transferase(Phosphotransferase) domain 1"/>
    <property type="match status" value="1"/>
</dbReference>
<dbReference type="GO" id="GO:0004672">
    <property type="term" value="F:protein kinase activity"/>
    <property type="evidence" value="ECO:0007669"/>
    <property type="project" value="InterPro"/>
</dbReference>
<feature type="domain" description="Protein kinase" evidence="1">
    <location>
        <begin position="137"/>
        <end position="408"/>
    </location>
</feature>
<accession>A0A2Z6Q8Q9</accession>
<dbReference type="GO" id="GO:0007165">
    <property type="term" value="P:signal transduction"/>
    <property type="evidence" value="ECO:0007669"/>
    <property type="project" value="TreeGrafter"/>
</dbReference>
<dbReference type="Proteomes" id="UP000615446">
    <property type="component" value="Unassembled WGS sequence"/>
</dbReference>
<protein>
    <submittedName>
        <fullName evidence="3">Kinase-like domain-containing protein</fullName>
    </submittedName>
</protein>
<evidence type="ECO:0000313" key="3">
    <source>
        <dbReference type="EMBL" id="GES92809.1"/>
    </source>
</evidence>